<comment type="caution">
    <text evidence="1">The sequence shown here is derived from an EMBL/GenBank/DDBJ whole genome shotgun (WGS) entry which is preliminary data.</text>
</comment>
<proteinExistence type="predicted"/>
<protein>
    <submittedName>
        <fullName evidence="1">Glucose uptake inhibitor SgrT</fullName>
    </submittedName>
</protein>
<sequence length="50" mass="5841">MKGSTIHQFYQRYFAATQSISWLARQATAQRLDVLNALMQWEVTKPTSEH</sequence>
<keyword evidence="2" id="KW-1185">Reference proteome</keyword>
<dbReference type="RefSeq" id="WP_106925369.1">
    <property type="nucleotide sequence ID" value="NZ_CABMMU010000004.1"/>
</dbReference>
<reference evidence="1 2" key="1">
    <citation type="submission" date="2018-03" db="EMBL/GenBank/DDBJ databases">
        <title>First report of an OXA-48+CTX-M-M-producing Kluyvera ascorbata clone recovered from patients admitted in a University Hospital in Madrid, Spain.</title>
        <authorList>
            <person name="Hernandez-Garcia M."/>
            <person name="Leon-Sampedro R."/>
            <person name="Perez-Viso B."/>
            <person name="Morosini M.I."/>
            <person name="Lopez-Fresnena N."/>
            <person name="Coque T.M."/>
            <person name="Bonten M."/>
            <person name="Malhotra-Kumar S."/>
            <person name="Ruiz-Garbajosa P."/>
            <person name="Canton R."/>
        </authorList>
    </citation>
    <scope>NUCLEOTIDE SEQUENCE [LARGE SCALE GENOMIC DNA]</scope>
    <source>
        <strain evidence="1 2">KA2</strain>
    </source>
</reference>
<dbReference type="Proteomes" id="UP000240892">
    <property type="component" value="Unassembled WGS sequence"/>
</dbReference>
<dbReference type="EMBL" id="PYHO01000004">
    <property type="protein sequence ID" value="PSR47432.1"/>
    <property type="molecule type" value="Genomic_DNA"/>
</dbReference>
<dbReference type="AlphaFoldDB" id="A0A2T2Y4G9"/>
<name>A0A2T2Y4G9_9ENTR</name>
<accession>A0A2T2Y4G9</accession>
<evidence type="ECO:0000313" key="2">
    <source>
        <dbReference type="Proteomes" id="UP000240892"/>
    </source>
</evidence>
<organism evidence="1 2">
    <name type="scientific">Kluyvera genomosp. 2</name>
    <dbReference type="NCBI Taxonomy" id="2774054"/>
    <lineage>
        <taxon>Bacteria</taxon>
        <taxon>Pseudomonadati</taxon>
        <taxon>Pseudomonadota</taxon>
        <taxon>Gammaproteobacteria</taxon>
        <taxon>Enterobacterales</taxon>
        <taxon>Enterobacteriaceae</taxon>
        <taxon>Kluyvera</taxon>
    </lineage>
</organism>
<dbReference type="STRING" id="1006000.GKAS_01473"/>
<dbReference type="Pfam" id="PF15894">
    <property type="entry name" value="SgrT"/>
    <property type="match status" value="1"/>
</dbReference>
<gene>
    <name evidence="1" type="ORF">C8256_07245</name>
</gene>
<dbReference type="InterPro" id="IPR031767">
    <property type="entry name" value="SgrT"/>
</dbReference>
<evidence type="ECO:0000313" key="1">
    <source>
        <dbReference type="EMBL" id="PSR47432.1"/>
    </source>
</evidence>
<dbReference type="GO" id="GO:0046325">
    <property type="term" value="P:negative regulation of D-glucose import"/>
    <property type="evidence" value="ECO:0007669"/>
    <property type="project" value="InterPro"/>
</dbReference>